<dbReference type="InterPro" id="IPR019734">
    <property type="entry name" value="TPR_rpt"/>
</dbReference>
<gene>
    <name evidence="3" type="ORF">SAMN02745119_01550</name>
</gene>
<dbReference type="SMART" id="SM00028">
    <property type="entry name" value="TPR"/>
    <property type="match status" value="11"/>
</dbReference>
<evidence type="ECO:0000313" key="4">
    <source>
        <dbReference type="Proteomes" id="UP000190102"/>
    </source>
</evidence>
<evidence type="ECO:0000259" key="2">
    <source>
        <dbReference type="Pfam" id="PF12770"/>
    </source>
</evidence>
<evidence type="ECO:0000256" key="1">
    <source>
        <dbReference type="PROSITE-ProRule" id="PRU00339"/>
    </source>
</evidence>
<keyword evidence="1" id="KW-0802">TPR repeat</keyword>
<dbReference type="SUPFAM" id="SSF48452">
    <property type="entry name" value="TPR-like"/>
    <property type="match status" value="3"/>
</dbReference>
<feature type="repeat" description="TPR" evidence="1">
    <location>
        <begin position="268"/>
        <end position="301"/>
    </location>
</feature>
<dbReference type="PROSITE" id="PS50005">
    <property type="entry name" value="TPR"/>
    <property type="match status" value="5"/>
</dbReference>
<reference evidence="4" key="1">
    <citation type="submission" date="2017-02" db="EMBL/GenBank/DDBJ databases">
        <authorList>
            <person name="Varghese N."/>
            <person name="Submissions S."/>
        </authorList>
    </citation>
    <scope>NUCLEOTIDE SEQUENCE [LARGE SCALE GENOMIC DNA]</scope>
    <source>
        <strain evidence="4">ATCC BAA-34</strain>
    </source>
</reference>
<proteinExistence type="predicted"/>
<accession>A0A1T4NB47</accession>
<dbReference type="STRING" id="115783.SAMN02745119_01550"/>
<dbReference type="InterPro" id="IPR024983">
    <property type="entry name" value="CHAT_dom"/>
</dbReference>
<feature type="repeat" description="TPR" evidence="1">
    <location>
        <begin position="188"/>
        <end position="221"/>
    </location>
</feature>
<dbReference type="OrthoDB" id="9761935at2"/>
<dbReference type="Gene3D" id="1.25.40.10">
    <property type="entry name" value="Tetratricopeptide repeat domain"/>
    <property type="match status" value="3"/>
</dbReference>
<evidence type="ECO:0000313" key="3">
    <source>
        <dbReference type="EMBL" id="SJZ76345.1"/>
    </source>
</evidence>
<feature type="repeat" description="TPR" evidence="1">
    <location>
        <begin position="348"/>
        <end position="381"/>
    </location>
</feature>
<feature type="repeat" description="TPR" evidence="1">
    <location>
        <begin position="148"/>
        <end position="181"/>
    </location>
</feature>
<name>A0A1T4NB47_9BACT</name>
<keyword evidence="4" id="KW-1185">Reference proteome</keyword>
<dbReference type="EMBL" id="FUWR01000007">
    <property type="protein sequence ID" value="SJZ76345.1"/>
    <property type="molecule type" value="Genomic_DNA"/>
</dbReference>
<feature type="domain" description="CHAT" evidence="2">
    <location>
        <begin position="718"/>
        <end position="1023"/>
    </location>
</feature>
<dbReference type="AlphaFoldDB" id="A0A1T4NB47"/>
<feature type="repeat" description="TPR" evidence="1">
    <location>
        <begin position="308"/>
        <end position="341"/>
    </location>
</feature>
<dbReference type="InterPro" id="IPR011990">
    <property type="entry name" value="TPR-like_helical_dom_sf"/>
</dbReference>
<protein>
    <submittedName>
        <fullName evidence="3">CHAT domain-containing protein</fullName>
    </submittedName>
</protein>
<dbReference type="Pfam" id="PF13424">
    <property type="entry name" value="TPR_12"/>
    <property type="match status" value="4"/>
</dbReference>
<dbReference type="Pfam" id="PF12770">
    <property type="entry name" value="CHAT"/>
    <property type="match status" value="1"/>
</dbReference>
<organism evidence="3 4">
    <name type="scientific">Trichlorobacter thiogenes</name>
    <dbReference type="NCBI Taxonomy" id="115783"/>
    <lineage>
        <taxon>Bacteria</taxon>
        <taxon>Pseudomonadati</taxon>
        <taxon>Thermodesulfobacteriota</taxon>
        <taxon>Desulfuromonadia</taxon>
        <taxon>Geobacterales</taxon>
        <taxon>Geobacteraceae</taxon>
        <taxon>Trichlorobacter</taxon>
    </lineage>
</organism>
<dbReference type="Pfam" id="PF13181">
    <property type="entry name" value="TPR_8"/>
    <property type="match status" value="1"/>
</dbReference>
<dbReference type="RefSeq" id="WP_078789856.1">
    <property type="nucleotide sequence ID" value="NZ_FUWR01000007.1"/>
</dbReference>
<dbReference type="Proteomes" id="UP000190102">
    <property type="component" value="Unassembled WGS sequence"/>
</dbReference>
<dbReference type="PANTHER" id="PTHR10098">
    <property type="entry name" value="RAPSYN-RELATED"/>
    <property type="match status" value="1"/>
</dbReference>
<sequence length="1025" mass="113578">MTSRVVIPVLSLLLLVIFCSPGFAGKNEAENLWEAGSKATETKRYPDAIRLFERSLALCGNDVDCRWANLNGLGVVYDALDQNERARSYYEQTLQLSRQRNNPDDLTSDLLNLGALLYKGLEQHQRALPLLEESLTLARRSGKQEDMALLLFHIGTVKTTLGRYPEAIRELQESLAINRRLKNDAGISNALATLGQAHNMSGQYSQAVGFYDEAVAIQRRGKLDEDLCSSLNRKGLNEFDLRRIPNALTTFDEALRLARRLGDKRQEANILNSIGVVQKSAGQYEQARNYYQQTLILARQLGRKGMQAVANNNIGDVYAALGQQDRALSFYQESLRINREIGARQDMATNLNNIAMVYYQTKRYDDAIRWHQQALELKRSIGNKLDIALGLSNLAAAYLFKGDLGTAEQLLDERRRLQISTSGVHLRHPGLVEVYLQTGRYDQALSLLQQQPPATLAGEQVVAEHEMQTGRALMGRGEYAGASRHLLKSYQLLEELRSAVGERGSFLTAGGGGGRFRTYRALTASVVEQALRGESIVPELRNYGGNNAAAGFYFAEASKARTLIERVAESGRSSVAASGLPTALREEELQLRQQLAALDAGRDQAVRGGAAAYSRYQQQRQPLRQQLDRLATRLQREYPLYAAINYPRPIAAEQLPLAANELLLAYALGEDASYLFVVRKGGVQRLVRIPLKRTVLEEKVKRFLEPLTNRHQQDFSQQQAAELYRLLLSEALSDARPTDRLIIVPDGILGTLPFEILAMPGTASIKEASYLGDRYAVSYYQSASLLALKRTLPAGQPTRTLFALGNPDFGTTSGSQQGFRGLSIVPKQYGQQILFPSLPETETEVRRIAALLGTAVQPPDILLGQQATEAMLKQSPLGEYRYLHFATHASLPGMIQEVNEPFILLSQRDKRSGSDGFLTLSEVLDLKLNAEMVMLSACVTGVGKEVEGEGVANFARAFQSAGAGSVVVSLWEVASEPAVEYVALFYSYLKQGKPHAQALKLAREQMRKKYPNPFYWGVFVLHGEG</sequence>
<dbReference type="PANTHER" id="PTHR10098:SF108">
    <property type="entry name" value="TETRATRICOPEPTIDE REPEAT PROTEIN 28"/>
    <property type="match status" value="1"/>
</dbReference>